<organism evidence="3">
    <name type="scientific">Hydatigena taeniaeformis</name>
    <name type="common">Feline tapeworm</name>
    <name type="synonym">Taenia taeniaeformis</name>
    <dbReference type="NCBI Taxonomy" id="6205"/>
    <lineage>
        <taxon>Eukaryota</taxon>
        <taxon>Metazoa</taxon>
        <taxon>Spiralia</taxon>
        <taxon>Lophotrochozoa</taxon>
        <taxon>Platyhelminthes</taxon>
        <taxon>Cestoda</taxon>
        <taxon>Eucestoda</taxon>
        <taxon>Cyclophyllidea</taxon>
        <taxon>Taeniidae</taxon>
        <taxon>Hydatigera</taxon>
    </lineage>
</organism>
<dbReference type="PANTHER" id="PTHR46191:SF2">
    <property type="entry name" value="HALOACID DEHALOGENASE-LIKE HYDROLASE DOMAIN-CONTAINING PROTEIN 3"/>
    <property type="match status" value="1"/>
</dbReference>
<dbReference type="PANTHER" id="PTHR46191">
    <property type="match status" value="1"/>
</dbReference>
<reference evidence="1 2" key="2">
    <citation type="submission" date="2018-11" db="EMBL/GenBank/DDBJ databases">
        <authorList>
            <consortium name="Pathogen Informatics"/>
        </authorList>
    </citation>
    <scope>NUCLEOTIDE SEQUENCE [LARGE SCALE GENOMIC DNA]</scope>
</reference>
<keyword evidence="2" id="KW-1185">Reference proteome</keyword>
<dbReference type="EMBL" id="UYWX01021170">
    <property type="protein sequence ID" value="VDM34911.1"/>
    <property type="molecule type" value="Genomic_DNA"/>
</dbReference>
<dbReference type="AlphaFoldDB" id="A0A0R3X8S4"/>
<dbReference type="Proteomes" id="UP000274429">
    <property type="component" value="Unassembled WGS sequence"/>
</dbReference>
<reference evidence="3" key="1">
    <citation type="submission" date="2017-02" db="UniProtKB">
        <authorList>
            <consortium name="WormBaseParasite"/>
        </authorList>
    </citation>
    <scope>IDENTIFICATION</scope>
</reference>
<dbReference type="WBParaSite" id="TTAC_0000994901-mRNA-1">
    <property type="protein sequence ID" value="TTAC_0000994901-mRNA-1"/>
    <property type="gene ID" value="TTAC_0000994901"/>
</dbReference>
<accession>A0A0R3X8S4</accession>
<protein>
    <submittedName>
        <fullName evidence="3">Haloacid dehalogenase, type II</fullName>
    </submittedName>
</protein>
<dbReference type="Gene3D" id="3.40.50.1000">
    <property type="entry name" value="HAD superfamily/HAD-like"/>
    <property type="match status" value="1"/>
</dbReference>
<dbReference type="OrthoDB" id="444127at2759"/>
<dbReference type="InterPro" id="IPR051828">
    <property type="entry name" value="HAD-like_hydrolase_domain"/>
</dbReference>
<evidence type="ECO:0000313" key="2">
    <source>
        <dbReference type="Proteomes" id="UP000274429"/>
    </source>
</evidence>
<sequence>MTGCVLRFLSVDLFKTLIYPKENIVKTYIRFAQKHLDHEYNFQTVMDNFTEVYVHMGNKWPNFGRFDGVSAERWWNEVFVQTFARSSSFTETCVRRALTLSATNEIYYWFSSNEAWDLAPGAIKGLSKLTDAGIKLAVLSNSDERTPTILKSLDLNRFFTFVIFSRSCDYMKPEAGIFELAYRRFLGSGVANEVALRSQMTQYGHVGDSESRDYWGALRAGCGRAFLLTTENSKSCFWAYKDNTSGRFQELVPARDRISSLDQILERL</sequence>
<dbReference type="SUPFAM" id="SSF56784">
    <property type="entry name" value="HAD-like"/>
    <property type="match status" value="1"/>
</dbReference>
<name>A0A0R3X8S4_HYDTA</name>
<gene>
    <name evidence="1" type="ORF">TTAC_LOCUS9932</name>
</gene>
<dbReference type="Gene3D" id="1.10.150.720">
    <property type="entry name" value="Haloacid dehalogenase-like hydrolase"/>
    <property type="match status" value="1"/>
</dbReference>
<evidence type="ECO:0000313" key="1">
    <source>
        <dbReference type="EMBL" id="VDM34911.1"/>
    </source>
</evidence>
<evidence type="ECO:0000313" key="3">
    <source>
        <dbReference type="WBParaSite" id="TTAC_0000994901-mRNA-1"/>
    </source>
</evidence>
<dbReference type="Pfam" id="PF00702">
    <property type="entry name" value="Hydrolase"/>
    <property type="match status" value="1"/>
</dbReference>
<proteinExistence type="predicted"/>
<dbReference type="GO" id="GO:0005634">
    <property type="term" value="C:nucleus"/>
    <property type="evidence" value="ECO:0007669"/>
    <property type="project" value="TreeGrafter"/>
</dbReference>
<dbReference type="InterPro" id="IPR023214">
    <property type="entry name" value="HAD_sf"/>
</dbReference>
<dbReference type="InterPro" id="IPR036412">
    <property type="entry name" value="HAD-like_sf"/>
</dbReference>
<dbReference type="STRING" id="6205.A0A0R3X8S4"/>
<dbReference type="InterPro" id="IPR044924">
    <property type="entry name" value="HAD-SF_hydro_IA_REG-2-like_cap"/>
</dbReference>